<feature type="transmembrane region" description="Helical" evidence="6">
    <location>
        <begin position="230"/>
        <end position="252"/>
    </location>
</feature>
<comment type="subcellular location">
    <subcellularLocation>
        <location evidence="1">Membrane</location>
        <topology evidence="1">Multi-pass membrane protein</topology>
    </subcellularLocation>
</comment>
<feature type="transmembrane region" description="Helical" evidence="6">
    <location>
        <begin position="264"/>
        <end position="286"/>
    </location>
</feature>
<protein>
    <submittedName>
        <fullName evidence="9">7981_t:CDS:1</fullName>
    </submittedName>
</protein>
<keyword evidence="4 6" id="KW-0472">Membrane</keyword>
<dbReference type="GO" id="GO:0005886">
    <property type="term" value="C:plasma membrane"/>
    <property type="evidence" value="ECO:0007669"/>
    <property type="project" value="TreeGrafter"/>
</dbReference>
<dbReference type="PANTHER" id="PTHR23112">
    <property type="entry name" value="G PROTEIN-COUPLED RECEPTOR 157-RELATED"/>
    <property type="match status" value="1"/>
</dbReference>
<feature type="transmembrane region" description="Helical" evidence="6">
    <location>
        <begin position="184"/>
        <end position="209"/>
    </location>
</feature>
<dbReference type="Pfam" id="PF11710">
    <property type="entry name" value="Git3"/>
    <property type="match status" value="1"/>
</dbReference>
<dbReference type="GO" id="GO:0007166">
    <property type="term" value="P:cell surface receptor signaling pathway"/>
    <property type="evidence" value="ECO:0007669"/>
    <property type="project" value="InterPro"/>
</dbReference>
<evidence type="ECO:0000256" key="6">
    <source>
        <dbReference type="SAM" id="Phobius"/>
    </source>
</evidence>
<dbReference type="Gene3D" id="1.20.1070.10">
    <property type="entry name" value="Rhodopsin 7-helix transmembrane proteins"/>
    <property type="match status" value="1"/>
</dbReference>
<dbReference type="GO" id="GO:0007189">
    <property type="term" value="P:adenylate cyclase-activating G protein-coupled receptor signaling pathway"/>
    <property type="evidence" value="ECO:0007669"/>
    <property type="project" value="TreeGrafter"/>
</dbReference>
<comment type="caution">
    <text evidence="9">The sequence shown here is derived from an EMBL/GenBank/DDBJ whole genome shotgun (WGS) entry which is preliminary data.</text>
</comment>
<dbReference type="AlphaFoldDB" id="A0A9N9A545"/>
<evidence type="ECO:0000256" key="5">
    <source>
        <dbReference type="SAM" id="MobiDB-lite"/>
    </source>
</evidence>
<reference evidence="9" key="1">
    <citation type="submission" date="2021-06" db="EMBL/GenBank/DDBJ databases">
        <authorList>
            <person name="Kallberg Y."/>
            <person name="Tangrot J."/>
            <person name="Rosling A."/>
        </authorList>
    </citation>
    <scope>NUCLEOTIDE SEQUENCE</scope>
    <source>
        <strain evidence="9">UK204</strain>
    </source>
</reference>
<dbReference type="GO" id="GO:0004930">
    <property type="term" value="F:G protein-coupled receptor activity"/>
    <property type="evidence" value="ECO:0007669"/>
    <property type="project" value="TreeGrafter"/>
</dbReference>
<keyword evidence="3 6" id="KW-1133">Transmembrane helix</keyword>
<evidence type="ECO:0000313" key="10">
    <source>
        <dbReference type="Proteomes" id="UP000789570"/>
    </source>
</evidence>
<keyword evidence="10" id="KW-1185">Reference proteome</keyword>
<name>A0A9N9A545_9GLOM</name>
<dbReference type="InterPro" id="IPR023041">
    <property type="entry name" value="Glucose_rcpt_Git3-like_N"/>
</dbReference>
<evidence type="ECO:0000256" key="4">
    <source>
        <dbReference type="ARBA" id="ARBA00023136"/>
    </source>
</evidence>
<evidence type="ECO:0000256" key="1">
    <source>
        <dbReference type="ARBA" id="ARBA00004141"/>
    </source>
</evidence>
<sequence>MTNGIDVNEIIVNGTTVEFNAKGTIAILATSTISNIAVVVMFFCIISQNHSSRHTVVTRLVLNLFLSDFIQSIGFMFSYKWAIIGVINQGIYCDIQGFLINLGDVASGFWAFIICVHTYMLVVHSYEYPHIVFLSMITIWPFNILISALGFAIQNASDGKRFYGSAGGSWCWIDSGFQEYRIGFHYGIILFIAAAMIALYAVMFVILYRRQRTMSTRGSRRVLQSVNKKLVWYPAVYIVLIFPLALQRIVGLASQNTLIWSSKYLIAAGSIFTSAGLANAIIYGITRNLVSVKPVMAMVPKIRRFTNTVASPTTTYFTNTRSSFFFNSTSGRITTDMDPMSIISITATQPMRISYMENPTIYECDDDSRYLTSINAVTPPSPTHSTDPLNSHNRDYSNSSDTISPV</sequence>
<feature type="transmembrane region" description="Helical" evidence="6">
    <location>
        <begin position="60"/>
        <end position="79"/>
    </location>
</feature>
<dbReference type="InterPro" id="IPR017981">
    <property type="entry name" value="GPCR_2-like_7TM"/>
</dbReference>
<accession>A0A9N9A545</accession>
<dbReference type="InterPro" id="IPR017452">
    <property type="entry name" value="GPCR_Rhodpsn_7TM"/>
</dbReference>
<dbReference type="PANTHER" id="PTHR23112:SF37">
    <property type="entry name" value="G PROTEIN-COUPLED RECEPTOR GPR1"/>
    <property type="match status" value="1"/>
</dbReference>
<keyword evidence="2 6" id="KW-0812">Transmembrane</keyword>
<dbReference type="PROSITE" id="PS50261">
    <property type="entry name" value="G_PROTEIN_RECEP_F2_4"/>
    <property type="match status" value="1"/>
</dbReference>
<evidence type="ECO:0000259" key="8">
    <source>
        <dbReference type="PROSITE" id="PS50262"/>
    </source>
</evidence>
<organism evidence="9 10">
    <name type="scientific">Funneliformis caledonium</name>
    <dbReference type="NCBI Taxonomy" id="1117310"/>
    <lineage>
        <taxon>Eukaryota</taxon>
        <taxon>Fungi</taxon>
        <taxon>Fungi incertae sedis</taxon>
        <taxon>Mucoromycota</taxon>
        <taxon>Glomeromycotina</taxon>
        <taxon>Glomeromycetes</taxon>
        <taxon>Glomerales</taxon>
        <taxon>Glomeraceae</taxon>
        <taxon>Funneliformis</taxon>
    </lineage>
</organism>
<feature type="transmembrane region" description="Helical" evidence="6">
    <location>
        <begin position="131"/>
        <end position="153"/>
    </location>
</feature>
<dbReference type="SUPFAM" id="SSF81321">
    <property type="entry name" value="Family A G protein-coupled receptor-like"/>
    <property type="match status" value="1"/>
</dbReference>
<evidence type="ECO:0000256" key="3">
    <source>
        <dbReference type="ARBA" id="ARBA00022989"/>
    </source>
</evidence>
<feature type="transmembrane region" description="Helical" evidence="6">
    <location>
        <begin position="99"/>
        <end position="119"/>
    </location>
</feature>
<feature type="region of interest" description="Disordered" evidence="5">
    <location>
        <begin position="373"/>
        <end position="406"/>
    </location>
</feature>
<feature type="domain" description="G-protein coupled receptors family 2 profile 2" evidence="7">
    <location>
        <begin position="21"/>
        <end position="287"/>
    </location>
</feature>
<evidence type="ECO:0000313" key="9">
    <source>
        <dbReference type="EMBL" id="CAG8518355.1"/>
    </source>
</evidence>
<dbReference type="Proteomes" id="UP000789570">
    <property type="component" value="Unassembled WGS sequence"/>
</dbReference>
<dbReference type="PROSITE" id="PS50262">
    <property type="entry name" value="G_PROTEIN_RECEP_F1_2"/>
    <property type="match status" value="1"/>
</dbReference>
<dbReference type="EMBL" id="CAJVPQ010000900">
    <property type="protein sequence ID" value="CAG8518355.1"/>
    <property type="molecule type" value="Genomic_DNA"/>
</dbReference>
<dbReference type="OrthoDB" id="100006at2759"/>
<evidence type="ECO:0000256" key="2">
    <source>
        <dbReference type="ARBA" id="ARBA00022692"/>
    </source>
</evidence>
<evidence type="ECO:0000259" key="7">
    <source>
        <dbReference type="PROSITE" id="PS50261"/>
    </source>
</evidence>
<feature type="domain" description="G-protein coupled receptors family 1 profile" evidence="8">
    <location>
        <begin position="34"/>
        <end position="283"/>
    </location>
</feature>
<gene>
    <name evidence="9" type="ORF">FCALED_LOCUS4564</name>
</gene>
<feature type="transmembrane region" description="Helical" evidence="6">
    <location>
        <begin position="25"/>
        <end position="48"/>
    </location>
</feature>
<proteinExistence type="predicted"/>